<dbReference type="PIRSF" id="PIRSF012608">
    <property type="entry name" value="UCP012608"/>
    <property type="match status" value="1"/>
</dbReference>
<dbReference type="InterPro" id="IPR011200">
    <property type="entry name" value="UCP012608"/>
</dbReference>
<dbReference type="RefSeq" id="WP_368653896.1">
    <property type="nucleotide sequence ID" value="NZ_CP162599.1"/>
</dbReference>
<dbReference type="Pfam" id="PF10094">
    <property type="entry name" value="DUF2332"/>
    <property type="match status" value="1"/>
</dbReference>
<name>A0AB39HR78_9BACI</name>
<evidence type="ECO:0000313" key="1">
    <source>
        <dbReference type="EMBL" id="XDK33214.1"/>
    </source>
</evidence>
<sequence length="342" mass="39204">MLEELTRKFTTFAEKECKGTSDLYERLALEVAEDVELLKLSAHAQASQPVPNMLFGAVHHLLLQGTKHELAEYYPSITEAPHSASSAFYEFQDFCKKYRHEIIEILATKSVQTNEVGRCAYLYPIFSFIFEQVQTPLACIEIGTSAGLQLLWDQYRYDYGTGSYFGNKTSDVTISAEIKAAKLPALYEQIPVEERIGIDLNINDLTVEEDLQWLLALIWPEHHSRRNIFQHAAKYVQKASLTLVEGDGVDLLPELAERIAENATICVFHTHVANQIPEEKKHMLMERVWEIGLSRNIFHIYNNMWDRDLHVDAIIDGELSEQLACKTDGHGRWFTWEKKQNG</sequence>
<accession>A0AB39HR78</accession>
<dbReference type="EMBL" id="CP162599">
    <property type="protein sequence ID" value="XDK33214.1"/>
    <property type="molecule type" value="Genomic_DNA"/>
</dbReference>
<reference evidence="1" key="1">
    <citation type="submission" date="2024-07" db="EMBL/GenBank/DDBJ databases">
        <title>Halotolerant mesophilic bacterium Ornithinibacillus sp. 4-3, sp. nov., isolated from soil.</title>
        <authorList>
            <person name="Sidarenka A.V."/>
            <person name="Guliayeva D.E."/>
            <person name="Leanovich S.I."/>
            <person name="Hileuskaya K.S."/>
            <person name="Akhremchuk A.E."/>
            <person name="Sikolenko M.A."/>
            <person name="Valentovich L.N."/>
        </authorList>
    </citation>
    <scope>NUCLEOTIDE SEQUENCE</scope>
    <source>
        <strain evidence="1">4-3</strain>
    </source>
</reference>
<protein>
    <submittedName>
        <fullName evidence="1">DUF2332 domain-containing protein</fullName>
    </submittedName>
</protein>
<proteinExistence type="predicted"/>
<dbReference type="AlphaFoldDB" id="A0AB39HR78"/>
<organism evidence="1">
    <name type="scientific">Ornithinibacillus sp. 4-3</name>
    <dbReference type="NCBI Taxonomy" id="3231488"/>
    <lineage>
        <taxon>Bacteria</taxon>
        <taxon>Bacillati</taxon>
        <taxon>Bacillota</taxon>
        <taxon>Bacilli</taxon>
        <taxon>Bacillales</taxon>
        <taxon>Bacillaceae</taxon>
        <taxon>Ornithinibacillus</taxon>
    </lineage>
</organism>
<gene>
    <name evidence="1" type="ORF">AB4Y30_02270</name>
</gene>